<evidence type="ECO:0000313" key="3">
    <source>
        <dbReference type="Proteomes" id="UP000567179"/>
    </source>
</evidence>
<dbReference type="EMBL" id="JAACJJ010000028">
    <property type="protein sequence ID" value="KAF5322289.1"/>
    <property type="molecule type" value="Genomic_DNA"/>
</dbReference>
<keyword evidence="3" id="KW-1185">Reference proteome</keyword>
<comment type="caution">
    <text evidence="2">The sequence shown here is derived from an EMBL/GenBank/DDBJ whole genome shotgun (WGS) entry which is preliminary data.</text>
</comment>
<name>A0A8H5F3F9_9AGAR</name>
<evidence type="ECO:0000256" key="1">
    <source>
        <dbReference type="SAM" id="MobiDB-lite"/>
    </source>
</evidence>
<dbReference type="Proteomes" id="UP000567179">
    <property type="component" value="Unassembled WGS sequence"/>
</dbReference>
<dbReference type="AlphaFoldDB" id="A0A8H5F3F9"/>
<protein>
    <submittedName>
        <fullName evidence="2">Uncharacterized protein</fullName>
    </submittedName>
</protein>
<sequence>MTAHVCEGFPGAPVLRGGSNRPQRSLRRRASMAGLVAGNSGSIDAVKFYDHDPQMQIANIDRPADRPRADLVSYTIHQQDDATVLIAWID</sequence>
<reference evidence="2 3" key="1">
    <citation type="journal article" date="2020" name="ISME J.">
        <title>Uncovering the hidden diversity of litter-decomposition mechanisms in mushroom-forming fungi.</title>
        <authorList>
            <person name="Floudas D."/>
            <person name="Bentzer J."/>
            <person name="Ahren D."/>
            <person name="Johansson T."/>
            <person name="Persson P."/>
            <person name="Tunlid A."/>
        </authorList>
    </citation>
    <scope>NUCLEOTIDE SEQUENCE [LARGE SCALE GENOMIC DNA]</scope>
    <source>
        <strain evidence="2 3">CBS 101986</strain>
    </source>
</reference>
<evidence type="ECO:0000313" key="2">
    <source>
        <dbReference type="EMBL" id="KAF5322289.1"/>
    </source>
</evidence>
<accession>A0A8H5F3F9</accession>
<feature type="region of interest" description="Disordered" evidence="1">
    <location>
        <begin position="1"/>
        <end position="23"/>
    </location>
</feature>
<organism evidence="2 3">
    <name type="scientific">Psilocybe cf. subviscida</name>
    <dbReference type="NCBI Taxonomy" id="2480587"/>
    <lineage>
        <taxon>Eukaryota</taxon>
        <taxon>Fungi</taxon>
        <taxon>Dikarya</taxon>
        <taxon>Basidiomycota</taxon>
        <taxon>Agaricomycotina</taxon>
        <taxon>Agaricomycetes</taxon>
        <taxon>Agaricomycetidae</taxon>
        <taxon>Agaricales</taxon>
        <taxon>Agaricineae</taxon>
        <taxon>Strophariaceae</taxon>
        <taxon>Psilocybe</taxon>
    </lineage>
</organism>
<gene>
    <name evidence="2" type="ORF">D9619_000173</name>
</gene>
<proteinExistence type="predicted"/>